<evidence type="ECO:0000313" key="3">
    <source>
        <dbReference type="Proteomes" id="UP001236014"/>
    </source>
</evidence>
<reference evidence="2 3" key="1">
    <citation type="submission" date="2023-06" db="EMBL/GenBank/DDBJ databases">
        <authorList>
            <person name="Oyuntsetseg B."/>
            <person name="Kim S.B."/>
        </authorList>
    </citation>
    <scope>NUCLEOTIDE SEQUENCE [LARGE SCALE GENOMIC DNA]</scope>
    <source>
        <strain evidence="2 3">2-15</strain>
    </source>
</reference>
<dbReference type="KEGG" id="acab:QRX50_13760"/>
<keyword evidence="3" id="KW-1185">Reference proteome</keyword>
<dbReference type="EMBL" id="CP127294">
    <property type="protein sequence ID" value="WIX81741.1"/>
    <property type="molecule type" value="Genomic_DNA"/>
</dbReference>
<gene>
    <name evidence="2" type="ORF">QRX50_13760</name>
</gene>
<feature type="coiled-coil region" evidence="1">
    <location>
        <begin position="121"/>
        <end position="148"/>
    </location>
</feature>
<keyword evidence="1" id="KW-0175">Coiled coil</keyword>
<dbReference type="AlphaFoldDB" id="A0A9Y2IMI0"/>
<protein>
    <submittedName>
        <fullName evidence="2">Uncharacterized protein</fullName>
    </submittedName>
</protein>
<evidence type="ECO:0000313" key="2">
    <source>
        <dbReference type="EMBL" id="WIX81741.1"/>
    </source>
</evidence>
<accession>A0A9Y2IMI0</accession>
<proteinExistence type="predicted"/>
<dbReference type="RefSeq" id="WP_285972324.1">
    <property type="nucleotide sequence ID" value="NZ_CP127294.1"/>
</dbReference>
<sequence>MRLWRRNRASRASRRSGEDIASLMPYGPYSSVRVRNEAVERGDVGWDVAYCCFADPEEATRCHAAWQQHAPALKSTIVHGRRSACEPDVDGSYVHEDGTRHSGHPAEIIALMAELAPPSAAELAARHAREAELALEKVRAEKAAWEARQPKEIVLAEAGDDAPIPHHDKFVKATQLTAGGQPVDQAKFHFTEFTGDEPEPVAPEHDGTDTERHRLVRDEFEVARTLWAKAVYRREATPVLRAAASAWPEVAEAFARIGRAWSDLDDPPHGWEVAVKRLLDAHDHARPIVENWEHLHARELATVGAELTYSRDELAELRKQLSVELGIDNIEQWHIGRVEDGTSDPRHADIQDGASVQLESLIRPQRDRLALIADVAGRLTA</sequence>
<evidence type="ECO:0000256" key="1">
    <source>
        <dbReference type="SAM" id="Coils"/>
    </source>
</evidence>
<organism evidence="2 3">
    <name type="scientific">Amycolatopsis carbonis</name>
    <dbReference type="NCBI Taxonomy" id="715471"/>
    <lineage>
        <taxon>Bacteria</taxon>
        <taxon>Bacillati</taxon>
        <taxon>Actinomycetota</taxon>
        <taxon>Actinomycetes</taxon>
        <taxon>Pseudonocardiales</taxon>
        <taxon>Pseudonocardiaceae</taxon>
        <taxon>Amycolatopsis</taxon>
    </lineage>
</organism>
<dbReference type="Proteomes" id="UP001236014">
    <property type="component" value="Chromosome"/>
</dbReference>
<name>A0A9Y2IMI0_9PSEU</name>